<feature type="disulfide bond" evidence="9">
    <location>
        <begin position="302"/>
        <end position="312"/>
    </location>
</feature>
<dbReference type="SMART" id="SM00202">
    <property type="entry name" value="SR"/>
    <property type="match status" value="4"/>
</dbReference>
<feature type="disulfide bond" evidence="9">
    <location>
        <begin position="438"/>
        <end position="448"/>
    </location>
</feature>
<comment type="caution">
    <text evidence="9">Lacks conserved residue(s) required for the propagation of feature annotation.</text>
</comment>
<feature type="disulfide bond" evidence="9">
    <location>
        <begin position="44"/>
        <end position="108"/>
    </location>
</feature>
<dbReference type="InterPro" id="IPR001190">
    <property type="entry name" value="SRCR"/>
</dbReference>
<feature type="disulfide bond" evidence="9">
    <location>
        <begin position="258"/>
        <end position="322"/>
    </location>
</feature>
<protein>
    <recommendedName>
        <fullName evidence="8">Soluble scavenger receptor cysteine-rich domain-containing protein SSC5D</fullName>
    </recommendedName>
</protein>
<evidence type="ECO:0000256" key="6">
    <source>
        <dbReference type="ARBA" id="ARBA00058074"/>
    </source>
</evidence>
<keyword evidence="2" id="KW-0677">Repeat</keyword>
<feature type="disulfide bond" evidence="9">
    <location>
        <begin position="271"/>
        <end position="332"/>
    </location>
</feature>
<feature type="disulfide bond" evidence="9">
    <location>
        <begin position="407"/>
        <end position="468"/>
    </location>
</feature>
<dbReference type="Pfam" id="PF00530">
    <property type="entry name" value="SRCR"/>
    <property type="match status" value="5"/>
</dbReference>
<dbReference type="EMBL" id="AGCU01045372">
    <property type="status" value="NOT_ANNOTATED_CDS"/>
    <property type="molecule type" value="Genomic_DNA"/>
</dbReference>
<evidence type="ECO:0000256" key="1">
    <source>
        <dbReference type="ARBA" id="ARBA00022729"/>
    </source>
</evidence>
<feature type="domain" description="SRCR" evidence="10">
    <location>
        <begin position="577"/>
        <end position="618"/>
    </location>
</feature>
<dbReference type="EMBL" id="AGCU01045375">
    <property type="status" value="NOT_ANNOTATED_CDS"/>
    <property type="molecule type" value="Genomic_DNA"/>
</dbReference>
<reference evidence="12" key="1">
    <citation type="submission" date="2011-10" db="EMBL/GenBank/DDBJ databases">
        <authorList>
            <consortium name="Soft-shell Turtle Genome Consortium"/>
        </authorList>
    </citation>
    <scope>NUCLEOTIDE SEQUENCE [LARGE SCALE GENOMIC DNA]</scope>
    <source>
        <strain evidence="12">Daiwa-1</strain>
    </source>
</reference>
<keyword evidence="12" id="KW-1185">Reference proteome</keyword>
<feature type="domain" description="SRCR" evidence="10">
    <location>
        <begin position="233"/>
        <end position="333"/>
    </location>
</feature>
<keyword evidence="1" id="KW-0732">Signal</keyword>
<dbReference type="GeneTree" id="ENSGT00940000164475"/>
<dbReference type="AlphaFoldDB" id="K7FSL6"/>
<dbReference type="GO" id="GO:0016020">
    <property type="term" value="C:membrane"/>
    <property type="evidence" value="ECO:0007669"/>
    <property type="project" value="InterPro"/>
</dbReference>
<dbReference type="Gene3D" id="3.10.250.10">
    <property type="entry name" value="SRCR-like domain"/>
    <property type="match status" value="5"/>
</dbReference>
<evidence type="ECO:0000256" key="7">
    <source>
        <dbReference type="ARBA" id="ARBA00064153"/>
    </source>
</evidence>
<organism evidence="11 12">
    <name type="scientific">Pelodiscus sinensis</name>
    <name type="common">Chinese softshell turtle</name>
    <name type="synonym">Trionyx sinensis</name>
    <dbReference type="NCBI Taxonomy" id="13735"/>
    <lineage>
        <taxon>Eukaryota</taxon>
        <taxon>Metazoa</taxon>
        <taxon>Chordata</taxon>
        <taxon>Craniata</taxon>
        <taxon>Vertebrata</taxon>
        <taxon>Euteleostomi</taxon>
        <taxon>Archelosauria</taxon>
        <taxon>Testudinata</taxon>
        <taxon>Testudines</taxon>
        <taxon>Cryptodira</taxon>
        <taxon>Trionychia</taxon>
        <taxon>Trionychidae</taxon>
        <taxon>Pelodiscus</taxon>
    </lineage>
</organism>
<dbReference type="Ensembl" id="ENSPSIT00000011082.1">
    <property type="protein sequence ID" value="ENSPSIP00000011026.1"/>
    <property type="gene ID" value="ENSPSIG00000009950.1"/>
</dbReference>
<proteinExistence type="predicted"/>
<dbReference type="SUPFAM" id="SSF56487">
    <property type="entry name" value="SRCR-like"/>
    <property type="match status" value="5"/>
</dbReference>
<dbReference type="PANTHER" id="PTHR19331">
    <property type="entry name" value="SCAVENGER RECEPTOR DOMAIN-CONTAINING"/>
    <property type="match status" value="1"/>
</dbReference>
<evidence type="ECO:0000256" key="9">
    <source>
        <dbReference type="PROSITE-ProRule" id="PRU00196"/>
    </source>
</evidence>
<dbReference type="OMA" id="CRQNGWG"/>
<feature type="domain" description="SRCR" evidence="10">
    <location>
        <begin position="19"/>
        <end position="119"/>
    </location>
</feature>
<comment type="function">
    <text evidence="6">Binds to extracellular matrix proteins. Binds to pathogen-associated molecular patterns (PAMPs) present on the cell walls of Gram-positive and Gram-negative bacteria and fungi, behaving as a pattern recognition receptor (PRR). Induces bacterial and fungal aggregation and subsequent inhibition of PAMP-induced cytokine release. Does not possess intrinsic bactericidal activity. May play a role in the innate defense and homeostasis of certain epithelial surfaces.</text>
</comment>
<dbReference type="PROSITE" id="PS00420">
    <property type="entry name" value="SRCR_1"/>
    <property type="match status" value="3"/>
</dbReference>
<dbReference type="Proteomes" id="UP000007267">
    <property type="component" value="Unassembled WGS sequence"/>
</dbReference>
<dbReference type="eggNOG" id="ENOG502QQ5W">
    <property type="taxonomic scope" value="Eukaryota"/>
</dbReference>
<evidence type="ECO:0000256" key="3">
    <source>
        <dbReference type="ARBA" id="ARBA00023157"/>
    </source>
</evidence>
<keyword evidence="3 9" id="KW-1015">Disulfide bond</keyword>
<feature type="disulfide bond" evidence="9">
    <location>
        <begin position="197"/>
        <end position="207"/>
    </location>
</feature>
<feature type="disulfide bond" evidence="9">
    <location>
        <begin position="88"/>
        <end position="98"/>
    </location>
</feature>
<dbReference type="EMBL" id="AGCU01045374">
    <property type="status" value="NOT_ANNOTATED_CDS"/>
    <property type="molecule type" value="Genomic_DNA"/>
</dbReference>
<dbReference type="EMBL" id="AGCU01045376">
    <property type="status" value="NOT_ANNOTATED_CDS"/>
    <property type="molecule type" value="Genomic_DNA"/>
</dbReference>
<dbReference type="FunFam" id="3.10.250.10:FF:000007">
    <property type="entry name" value="Soluble scavenger receptor cysteine-rich domain-containing protein SSC5D"/>
    <property type="match status" value="4"/>
</dbReference>
<dbReference type="PANTHER" id="PTHR19331:SF487">
    <property type="entry name" value="SOLUBLE SCAVENGER RECEPTOR CYSTEINE-RICH DOMAIN-CONTAINING PROTEIN SSC5D"/>
    <property type="match status" value="1"/>
</dbReference>
<dbReference type="InterPro" id="IPR036772">
    <property type="entry name" value="SRCR-like_dom_sf"/>
</dbReference>
<evidence type="ECO:0000259" key="10">
    <source>
        <dbReference type="PROSITE" id="PS50287"/>
    </source>
</evidence>
<feature type="domain" description="SRCR" evidence="10">
    <location>
        <begin position="369"/>
        <end position="469"/>
    </location>
</feature>
<sequence length="618" mass="65062">HCNNGRDASVGCSDSEIPLRLANGSSRCAGRVEVLHDQQWGTVCDDDWDLTDAGVVCRQLGCGTVLSAPGAAQFGQGSERIWLDDINCKGTEAALSECTARPWGDNNCNHGEDASAVCSDCRGHKEPGRFAGSGANSLVWVEVLHDQQWGTVCDDDWDLTDAGVVCRQLGCGTVLSAPGAAQFGQGSERIWLDDINCKGTEAALSECTARPWGDNNCNHGEDASAVCSAEIPLRLVNGPSHCAGRVEVLHDQQWGTVCDDDWDLTDAGVVCRQLGCGTVLSAPGVAQFGQGSGRIWLDDVNCTGTEAALSECTARPWGDSNCNHGEDASAVCSALGLSFVDNNAGQAPLPPTQPLLVPTNSTPPAEIPLRLVNGPSHCAGRVEVLHDQQWGTVCDDDWDLTDAGVVCRQLGCGTVLSAPGVAQFGQGSGRIWLDDVNCTGTEAALSECTARPWGDSNCNHGEDASAVCSVLLTLRFTGKGAGGATVGSAQADGAWGHHGKAWRERKEKEIYCRIQLGAETGPIGPGSLDQTRSAPGWNNQTSCPLPLSCLYRPVSHPLAVAVIKHSTVLVLTGEIPLRLANGSSRCAGRVEVLHGQQWGTVCDDDWDLTDAGVMCREL</sequence>
<evidence type="ECO:0000313" key="11">
    <source>
        <dbReference type="Ensembl" id="ENSPSIP00000011026.1"/>
    </source>
</evidence>
<dbReference type="HOGENOM" id="CLU_002555_0_3_1"/>
<evidence type="ECO:0000256" key="4">
    <source>
        <dbReference type="ARBA" id="ARBA00023170"/>
    </source>
</evidence>
<feature type="disulfide bond" evidence="9">
    <location>
        <begin position="394"/>
        <end position="458"/>
    </location>
</feature>
<evidence type="ECO:0000256" key="8">
    <source>
        <dbReference type="ARBA" id="ARBA00069168"/>
    </source>
</evidence>
<evidence type="ECO:0000313" key="12">
    <source>
        <dbReference type="Proteomes" id="UP000007267"/>
    </source>
</evidence>
<accession>K7FSL6</accession>
<dbReference type="EMBL" id="AGCU01045371">
    <property type="status" value="NOT_ANNOTATED_CDS"/>
    <property type="molecule type" value="Genomic_DNA"/>
</dbReference>
<name>K7FSL6_PELSI</name>
<dbReference type="PROSITE" id="PS50287">
    <property type="entry name" value="SRCR_2"/>
    <property type="match status" value="5"/>
</dbReference>
<keyword evidence="5" id="KW-0325">Glycoprotein</keyword>
<reference evidence="12" key="2">
    <citation type="journal article" date="2013" name="Nat. Genet.">
        <title>The draft genomes of soft-shell turtle and green sea turtle yield insights into the development and evolution of the turtle-specific body plan.</title>
        <authorList>
            <person name="Wang Z."/>
            <person name="Pascual-Anaya J."/>
            <person name="Zadissa A."/>
            <person name="Li W."/>
            <person name="Niimura Y."/>
            <person name="Huang Z."/>
            <person name="Li C."/>
            <person name="White S."/>
            <person name="Xiong Z."/>
            <person name="Fang D."/>
            <person name="Wang B."/>
            <person name="Ming Y."/>
            <person name="Chen Y."/>
            <person name="Zheng Y."/>
            <person name="Kuraku S."/>
            <person name="Pignatelli M."/>
            <person name="Herrero J."/>
            <person name="Beal K."/>
            <person name="Nozawa M."/>
            <person name="Li Q."/>
            <person name="Wang J."/>
            <person name="Zhang H."/>
            <person name="Yu L."/>
            <person name="Shigenobu S."/>
            <person name="Wang J."/>
            <person name="Liu J."/>
            <person name="Flicek P."/>
            <person name="Searle S."/>
            <person name="Wang J."/>
            <person name="Kuratani S."/>
            <person name="Yin Y."/>
            <person name="Aken B."/>
            <person name="Zhang G."/>
            <person name="Irie N."/>
        </authorList>
    </citation>
    <scope>NUCLEOTIDE SEQUENCE [LARGE SCALE GENOMIC DNA]</scope>
    <source>
        <strain evidence="12">Daiwa-1</strain>
    </source>
</reference>
<reference evidence="11" key="3">
    <citation type="submission" date="2025-08" db="UniProtKB">
        <authorList>
            <consortium name="Ensembl"/>
        </authorList>
    </citation>
    <scope>IDENTIFICATION</scope>
</reference>
<evidence type="ECO:0000256" key="2">
    <source>
        <dbReference type="ARBA" id="ARBA00022737"/>
    </source>
</evidence>
<dbReference type="PRINTS" id="PR00258">
    <property type="entry name" value="SPERACTRCPTR"/>
</dbReference>
<keyword evidence="4" id="KW-0675">Receptor</keyword>
<dbReference type="EMBL" id="AGCU01045373">
    <property type="status" value="NOT_ANNOTATED_CDS"/>
    <property type="molecule type" value="Genomic_DNA"/>
</dbReference>
<feature type="disulfide bond" evidence="9">
    <location>
        <begin position="57"/>
        <end position="118"/>
    </location>
</feature>
<feature type="disulfide bond" evidence="9">
    <location>
        <begin position="153"/>
        <end position="217"/>
    </location>
</feature>
<comment type="subunit">
    <text evidence="7">Interacts with LGALS1 and laminin.</text>
</comment>
<evidence type="ECO:0000256" key="5">
    <source>
        <dbReference type="ARBA" id="ARBA00023180"/>
    </source>
</evidence>
<feature type="domain" description="SRCR" evidence="10">
    <location>
        <begin position="128"/>
        <end position="228"/>
    </location>
</feature>
<reference evidence="11" key="4">
    <citation type="submission" date="2025-09" db="UniProtKB">
        <authorList>
            <consortium name="Ensembl"/>
        </authorList>
    </citation>
    <scope>IDENTIFICATION</scope>
</reference>
<feature type="disulfide bond" evidence="9">
    <location>
        <begin position="166"/>
        <end position="227"/>
    </location>
</feature>
<dbReference type="EMBL" id="AGCU01045377">
    <property type="status" value="NOT_ANNOTATED_CDS"/>
    <property type="molecule type" value="Genomic_DNA"/>
</dbReference>